<keyword evidence="4 9" id="KW-0509">mRNA transport</keyword>
<dbReference type="GO" id="GO:0031080">
    <property type="term" value="C:nuclear pore outer ring"/>
    <property type="evidence" value="ECO:0007669"/>
    <property type="project" value="TreeGrafter"/>
</dbReference>
<dbReference type="PANTHER" id="PTHR13373:SF21">
    <property type="entry name" value="NUCLEAR PORE COMPLEX PROTEIN NUP85"/>
    <property type="match status" value="1"/>
</dbReference>
<organism evidence="11 12">
    <name type="scientific">Favolaschia claudopus</name>
    <dbReference type="NCBI Taxonomy" id="2862362"/>
    <lineage>
        <taxon>Eukaryota</taxon>
        <taxon>Fungi</taxon>
        <taxon>Dikarya</taxon>
        <taxon>Basidiomycota</taxon>
        <taxon>Agaricomycotina</taxon>
        <taxon>Agaricomycetes</taxon>
        <taxon>Agaricomycetidae</taxon>
        <taxon>Agaricales</taxon>
        <taxon>Marasmiineae</taxon>
        <taxon>Mycenaceae</taxon>
        <taxon>Favolaschia</taxon>
    </lineage>
</organism>
<dbReference type="AlphaFoldDB" id="A0AAV9ZTU9"/>
<dbReference type="GO" id="GO:0006606">
    <property type="term" value="P:protein import into nucleus"/>
    <property type="evidence" value="ECO:0007669"/>
    <property type="project" value="TreeGrafter"/>
</dbReference>
<evidence type="ECO:0000256" key="10">
    <source>
        <dbReference type="SAM" id="MobiDB-lite"/>
    </source>
</evidence>
<dbReference type="GO" id="GO:0006406">
    <property type="term" value="P:mRNA export from nucleus"/>
    <property type="evidence" value="ECO:0007669"/>
    <property type="project" value="TreeGrafter"/>
</dbReference>
<evidence type="ECO:0000313" key="12">
    <source>
        <dbReference type="Proteomes" id="UP001362999"/>
    </source>
</evidence>
<evidence type="ECO:0000256" key="5">
    <source>
        <dbReference type="ARBA" id="ARBA00022927"/>
    </source>
</evidence>
<accession>A0AAV9ZTU9</accession>
<dbReference type="Pfam" id="PF07575">
    <property type="entry name" value="Nucleopor_Nup85"/>
    <property type="match status" value="2"/>
</dbReference>
<dbReference type="GO" id="GO:0031965">
    <property type="term" value="C:nuclear membrane"/>
    <property type="evidence" value="ECO:0007669"/>
    <property type="project" value="UniProtKB-UniRule"/>
</dbReference>
<comment type="function">
    <text evidence="9">Functions as a component of the nuclear pore complex (NPC).</text>
</comment>
<name>A0AAV9ZTU9_9AGAR</name>
<keyword evidence="9" id="KW-0472">Membrane</keyword>
<dbReference type="Proteomes" id="UP001362999">
    <property type="component" value="Unassembled WGS sequence"/>
</dbReference>
<dbReference type="GO" id="GO:0045893">
    <property type="term" value="P:positive regulation of DNA-templated transcription"/>
    <property type="evidence" value="ECO:0007669"/>
    <property type="project" value="TreeGrafter"/>
</dbReference>
<comment type="caution">
    <text evidence="11">The sequence shown here is derived from an EMBL/GenBank/DDBJ whole genome shotgun (WGS) entry which is preliminary data.</text>
</comment>
<evidence type="ECO:0000256" key="9">
    <source>
        <dbReference type="RuleBase" id="RU365073"/>
    </source>
</evidence>
<evidence type="ECO:0000256" key="2">
    <source>
        <dbReference type="ARBA" id="ARBA00005573"/>
    </source>
</evidence>
<keyword evidence="5 9" id="KW-0653">Protein transport</keyword>
<evidence type="ECO:0000313" key="11">
    <source>
        <dbReference type="EMBL" id="KAK6992197.1"/>
    </source>
</evidence>
<dbReference type="InterPro" id="IPR011502">
    <property type="entry name" value="Nucleoporin_Nup85"/>
</dbReference>
<keyword evidence="6 9" id="KW-0811">Translocation</keyword>
<evidence type="ECO:0000256" key="1">
    <source>
        <dbReference type="ARBA" id="ARBA00004567"/>
    </source>
</evidence>
<keyword evidence="7 9" id="KW-0906">Nuclear pore complex</keyword>
<keyword evidence="12" id="KW-1185">Reference proteome</keyword>
<reference evidence="11 12" key="1">
    <citation type="journal article" date="2024" name="J Genomics">
        <title>Draft genome sequencing and assembly of Favolaschia claudopus CIRM-BRFM 2984 isolated from oak limbs.</title>
        <authorList>
            <person name="Navarro D."/>
            <person name="Drula E."/>
            <person name="Chaduli D."/>
            <person name="Cazenave R."/>
            <person name="Ahrendt S."/>
            <person name="Wang J."/>
            <person name="Lipzen A."/>
            <person name="Daum C."/>
            <person name="Barry K."/>
            <person name="Grigoriev I.V."/>
            <person name="Favel A."/>
            <person name="Rosso M.N."/>
            <person name="Martin F."/>
        </authorList>
    </citation>
    <scope>NUCLEOTIDE SEQUENCE [LARGE SCALE GENOMIC DNA]</scope>
    <source>
        <strain evidence="11 12">CIRM-BRFM 2984</strain>
    </source>
</reference>
<keyword evidence="8 9" id="KW-0539">Nucleus</keyword>
<evidence type="ECO:0000256" key="4">
    <source>
        <dbReference type="ARBA" id="ARBA00022816"/>
    </source>
</evidence>
<dbReference type="EMBL" id="JAWWNJ010000112">
    <property type="protein sequence ID" value="KAK6992197.1"/>
    <property type="molecule type" value="Genomic_DNA"/>
</dbReference>
<evidence type="ECO:0000256" key="3">
    <source>
        <dbReference type="ARBA" id="ARBA00022448"/>
    </source>
</evidence>
<dbReference type="GO" id="GO:0017056">
    <property type="term" value="F:structural constituent of nuclear pore"/>
    <property type="evidence" value="ECO:0007669"/>
    <property type="project" value="TreeGrafter"/>
</dbReference>
<feature type="region of interest" description="Disordered" evidence="10">
    <location>
        <begin position="202"/>
        <end position="222"/>
    </location>
</feature>
<comment type="subcellular location">
    <subcellularLocation>
        <location evidence="1 9">Nucleus</location>
        <location evidence="1 9">Nuclear pore complex</location>
    </subcellularLocation>
</comment>
<comment type="similarity">
    <text evidence="2 9">Belongs to the nucleoporin Nup85 family.</text>
</comment>
<keyword evidence="3 9" id="KW-0813">Transport</keyword>
<sequence length="884" mass="99185">MVGKDIALVHVLTLYSKSGGKSGTHAWREKTDTIGVISFIAGQIYEHEHRRQFNIIHTADALLGTVHFAHIPAGSFLALLPKDEVVKSSQTHIEIGSQAYKLFDDLNAEREKLAEAVASLNTAEQKSRQIFSEPRFRDPTSTGISIGPLPSHNLHRALTATRSRMSGVFTLKPPLVQKPEDLLAAGQSLSATPSPLDNSLAVFTTPASSSQSASRPPDEDQPVYFAGSDVVPSYERRLARFITDTLVIFAAFQNLLKTSRSKDPEWIHAEQNLTVMRKLAIDYVNFIKECWIHASQPAPRPDGPLQYSADHYRSLYTCFSLFVVLYLPEPGYEEAPVGEELMEWLNIHFIEPSTEEGDHLSSLKNPWEDETFWPYLTRATLRGLSKASVFILKMLSGHPSEDLQHLAETMASIISSQPRLQNFTAERDFAYASRRWKDKVKALRVEMEQVLEADRFDDFDNWWDRFSDIVGILEGRAEIVQRVCEELGADWKEVCAAWGVFVDPRFRRQDIPDVVDRILDEMPPDPTNVEDMVHTALFSGKAVDALAHASQLDRWLAAHLADIMEPLSLISVDSQDGIPVRDLHVLAYAEYLHSDPALWRITVDYMFSCGDVGAERGDEVLVRVPLRLNDKSATAPVEGEGRIRAGNVVGVLKDVNQTCFDYQREGARRTICRIAAQTLVHEKNYGLAVSYCSSAEDWQGLGRIVDRVLDEYITSGPARFAQYASDIAPSLQNLNIHHPSSSAVFVHRLMFAVRYSNFQQLRIKHELQSAALDLVAMFRDDVVPKSWWAVTLYDAVELLQYRSALLFSAAGAAELLTKLEEIFVRTSQGSGGDYLDILARTIAGGGYKEALDRLKTVRLAMARYFARSAVLRRANFFILESDKL</sequence>
<dbReference type="PANTHER" id="PTHR13373">
    <property type="entry name" value="FROUNT PROTEIN-RELATED"/>
    <property type="match status" value="1"/>
</dbReference>
<protein>
    <recommendedName>
        <fullName evidence="9">Nuclear pore complex protein Nup85</fullName>
    </recommendedName>
</protein>
<comment type="subunit">
    <text evidence="9">Component of the nuclear pore complex (NPC).</text>
</comment>
<evidence type="ECO:0000256" key="8">
    <source>
        <dbReference type="ARBA" id="ARBA00023242"/>
    </source>
</evidence>
<gene>
    <name evidence="11" type="ORF">R3P38DRAFT_3373091</name>
</gene>
<evidence type="ECO:0000256" key="7">
    <source>
        <dbReference type="ARBA" id="ARBA00023132"/>
    </source>
</evidence>
<proteinExistence type="inferred from homology"/>
<evidence type="ECO:0000256" key="6">
    <source>
        <dbReference type="ARBA" id="ARBA00023010"/>
    </source>
</evidence>